<keyword evidence="9 13" id="KW-0915">Sodium</keyword>
<keyword evidence="5 13" id="KW-1003">Cell membrane</keyword>
<evidence type="ECO:0000256" key="12">
    <source>
        <dbReference type="ARBA" id="ARBA00023201"/>
    </source>
</evidence>
<feature type="transmembrane region" description="Helical" evidence="13">
    <location>
        <begin position="243"/>
        <end position="263"/>
    </location>
</feature>
<evidence type="ECO:0000256" key="7">
    <source>
        <dbReference type="ARBA" id="ARBA00022692"/>
    </source>
</evidence>
<keyword evidence="11 13" id="KW-0472">Membrane</keyword>
<sequence>MSRSLTGALVHSFLGQSPRWYKAVICLFLVLNPLLLATLGPVVTGWVLVIQFIFTLGMALKCYPLMPGGLLLVEALLLRMTTPEALYEELQHNFPVILLLMFMVAGIHFMKELLLFLFSRILLGVRSKAVLSLLFCVLSAFLSAFLDALTVTAVIISAAVGFYAVYHRVASGANPREDSALDSDQHIPQLHREDLEQFRAFLRSLLMHGAVGTALGGVCTLVGEPQNLLIGHEMGWHFAEFFHQVAPVSMPVLAAGLVTCVLLEKLRLFGYGTLMPEPVRQVLAAYAAEDDAARSQAQRVALVVQGLAALILIVCLGLHIAEVGLIGLLVIVLITAFTGITDEHRLGRAFQDAMPFTALLVVFFAVVAVIHQQQLFSPLIAWVLALPSEQQPGMLYLANGLLSAISDNVFVATIYITEVKQAFLNGAMSREHFETLAVAINTGTNLPSVATPNGQAAFLFLLTSAIAPLIRLSYGRMVWMALPYTVVMGGLGWWAVTYWL</sequence>
<evidence type="ECO:0000256" key="2">
    <source>
        <dbReference type="ARBA" id="ARBA00006036"/>
    </source>
</evidence>
<evidence type="ECO:0000313" key="15">
    <source>
        <dbReference type="Proteomes" id="UP000633418"/>
    </source>
</evidence>
<dbReference type="NCBIfam" id="NF007093">
    <property type="entry name" value="PRK09547.1"/>
    <property type="match status" value="1"/>
</dbReference>
<comment type="catalytic activity">
    <reaction evidence="13">
        <text>2 Na(+)(in) + 3 H(+)(out) = 2 Na(+)(out) + 3 H(+)(in)</text>
        <dbReference type="Rhea" id="RHEA:29247"/>
        <dbReference type="ChEBI" id="CHEBI:15378"/>
        <dbReference type="ChEBI" id="CHEBI:29101"/>
    </reaction>
</comment>
<feature type="transmembrane region" description="Helical" evidence="13">
    <location>
        <begin position="92"/>
        <end position="109"/>
    </location>
</feature>
<proteinExistence type="inferred from homology"/>
<dbReference type="PANTHER" id="PTHR43302">
    <property type="entry name" value="TRANSPORTER ARSB-RELATED"/>
    <property type="match status" value="1"/>
</dbReference>
<evidence type="ECO:0000256" key="9">
    <source>
        <dbReference type="ARBA" id="ARBA00023053"/>
    </source>
</evidence>
<comment type="subcellular location">
    <subcellularLocation>
        <location evidence="1 13">Cell membrane</location>
        <topology evidence="1 13">Multi-pass membrane protein</topology>
    </subcellularLocation>
</comment>
<dbReference type="KEGG" id="pxn:HU772_009870"/>
<organism evidence="14 15">
    <name type="scientific">Pseudomonas xantholysinigenes</name>
    <dbReference type="NCBI Taxonomy" id="2745490"/>
    <lineage>
        <taxon>Bacteria</taxon>
        <taxon>Pseudomonadati</taxon>
        <taxon>Pseudomonadota</taxon>
        <taxon>Gammaproteobacteria</taxon>
        <taxon>Pseudomonadales</taxon>
        <taxon>Pseudomonadaceae</taxon>
        <taxon>Pseudomonas</taxon>
    </lineage>
</organism>
<dbReference type="PANTHER" id="PTHR43302:SF1">
    <property type="entry name" value="NA(+)_H(+) ANTIPORTER NHAB"/>
    <property type="match status" value="1"/>
</dbReference>
<keyword evidence="15" id="KW-1185">Reference proteome</keyword>
<comment type="function">
    <text evidence="13">Na(+)/H(+) antiporter that extrudes sodium in exchange for external protons.</text>
</comment>
<comment type="similarity">
    <text evidence="2 13">Belongs to the NhaB Na(+)/H(+) (TC 2.A.34) antiporter family.</text>
</comment>
<dbReference type="AlphaFoldDB" id="A0A9E6PZR3"/>
<feature type="transmembrane region" description="Helical" evidence="13">
    <location>
        <begin position="325"/>
        <end position="341"/>
    </location>
</feature>
<accession>A0A9E6PZR3</accession>
<evidence type="ECO:0000256" key="1">
    <source>
        <dbReference type="ARBA" id="ARBA00004651"/>
    </source>
</evidence>
<evidence type="ECO:0000256" key="5">
    <source>
        <dbReference type="ARBA" id="ARBA00022475"/>
    </source>
</evidence>
<evidence type="ECO:0000256" key="10">
    <source>
        <dbReference type="ARBA" id="ARBA00023065"/>
    </source>
</evidence>
<protein>
    <recommendedName>
        <fullName evidence="13">Na(+)/H(+) antiporter NhaB</fullName>
    </recommendedName>
    <alternativeName>
        <fullName evidence="13">Sodium/proton antiporter NhaB</fullName>
    </alternativeName>
</protein>
<evidence type="ECO:0000256" key="8">
    <source>
        <dbReference type="ARBA" id="ARBA00022989"/>
    </source>
</evidence>
<evidence type="ECO:0000256" key="3">
    <source>
        <dbReference type="ARBA" id="ARBA00022448"/>
    </source>
</evidence>
<keyword evidence="12 13" id="KW-0739">Sodium transport</keyword>
<feature type="transmembrane region" description="Helical" evidence="13">
    <location>
        <begin position="481"/>
        <end position="499"/>
    </location>
</feature>
<reference evidence="14 15" key="2">
    <citation type="journal article" date="2021" name="Microorganisms">
        <title>The Ever-Expanding Pseudomonas Genus: Description of 43 New Species and Partition of the Pseudomonas putida Group.</title>
        <authorList>
            <person name="Girard L."/>
            <person name="Lood C."/>
            <person name="Hofte M."/>
            <person name="Vandamme P."/>
            <person name="Rokni-Zadeh H."/>
            <person name="van Noort V."/>
            <person name="Lavigne R."/>
            <person name="De Mot R."/>
        </authorList>
    </citation>
    <scope>NUCLEOTIDE SEQUENCE [LARGE SCALE GENOMIC DNA]</scope>
    <source>
        <strain evidence="14 15">RW9S1A</strain>
    </source>
</reference>
<dbReference type="Proteomes" id="UP000633418">
    <property type="component" value="Chromosome"/>
</dbReference>
<feature type="transmembrane region" description="Helical" evidence="13">
    <location>
        <begin position="121"/>
        <end position="142"/>
    </location>
</feature>
<feature type="transmembrane region" description="Helical" evidence="13">
    <location>
        <begin position="300"/>
        <end position="319"/>
    </location>
</feature>
<keyword evidence="8 13" id="KW-1133">Transmembrane helix</keyword>
<evidence type="ECO:0000256" key="11">
    <source>
        <dbReference type="ARBA" id="ARBA00023136"/>
    </source>
</evidence>
<evidence type="ECO:0000256" key="13">
    <source>
        <dbReference type="HAMAP-Rule" id="MF_01599"/>
    </source>
</evidence>
<dbReference type="HAMAP" id="MF_01599">
    <property type="entry name" value="NhaB"/>
    <property type="match status" value="1"/>
</dbReference>
<feature type="transmembrane region" description="Helical" evidence="13">
    <location>
        <begin position="200"/>
        <end position="223"/>
    </location>
</feature>
<evidence type="ECO:0000256" key="6">
    <source>
        <dbReference type="ARBA" id="ARBA00022519"/>
    </source>
</evidence>
<feature type="transmembrane region" description="Helical" evidence="13">
    <location>
        <begin position="20"/>
        <end position="50"/>
    </location>
</feature>
<dbReference type="RefSeq" id="WP_186660921.1">
    <property type="nucleotide sequence ID" value="NZ_CP077095.1"/>
</dbReference>
<feature type="transmembrane region" description="Helical" evidence="13">
    <location>
        <begin position="353"/>
        <end position="371"/>
    </location>
</feature>
<feature type="transmembrane region" description="Helical" evidence="13">
    <location>
        <begin position="148"/>
        <end position="166"/>
    </location>
</feature>
<keyword evidence="4 13" id="KW-0050">Antiport</keyword>
<keyword evidence="3 13" id="KW-0813">Transport</keyword>
<dbReference type="GO" id="GO:0015385">
    <property type="term" value="F:sodium:proton antiporter activity"/>
    <property type="evidence" value="ECO:0007669"/>
    <property type="project" value="InterPro"/>
</dbReference>
<dbReference type="EMBL" id="CP077095">
    <property type="protein sequence ID" value="QXI40351.1"/>
    <property type="molecule type" value="Genomic_DNA"/>
</dbReference>
<evidence type="ECO:0000313" key="14">
    <source>
        <dbReference type="EMBL" id="QXI40351.1"/>
    </source>
</evidence>
<gene>
    <name evidence="13 14" type="primary">nhaB</name>
    <name evidence="14" type="ORF">HU772_009870</name>
</gene>
<dbReference type="InterPro" id="IPR004671">
    <property type="entry name" value="Na+/H+_antiporter_NhaB"/>
</dbReference>
<keyword evidence="6" id="KW-0997">Cell inner membrane</keyword>
<dbReference type="GO" id="GO:0005886">
    <property type="term" value="C:plasma membrane"/>
    <property type="evidence" value="ECO:0007669"/>
    <property type="project" value="UniProtKB-SubCell"/>
</dbReference>
<keyword evidence="7 13" id="KW-0812">Transmembrane</keyword>
<keyword evidence="10 13" id="KW-0406">Ion transport</keyword>
<name>A0A9E6PZR3_9PSED</name>
<reference evidence="14 15" key="1">
    <citation type="journal article" date="2020" name="Microorganisms">
        <title>Reliable Identification of Environmental Pseudomonas Isolates Using the rpoD Gene.</title>
        <authorList>
            <consortium name="The Broad Institute Genome Sequencing Platform"/>
            <person name="Girard L."/>
            <person name="Lood C."/>
            <person name="Rokni-Zadeh H."/>
            <person name="van Noort V."/>
            <person name="Lavigne R."/>
            <person name="De Mot R."/>
        </authorList>
    </citation>
    <scope>NUCLEOTIDE SEQUENCE [LARGE SCALE GENOMIC DNA]</scope>
    <source>
        <strain evidence="14 15">RW9S1A</strain>
    </source>
</reference>
<evidence type="ECO:0000256" key="4">
    <source>
        <dbReference type="ARBA" id="ARBA00022449"/>
    </source>
</evidence>
<dbReference type="Pfam" id="PF06450">
    <property type="entry name" value="NhaB"/>
    <property type="match status" value="1"/>
</dbReference>